<organism evidence="1 2">
    <name type="scientific">Lactococcus fujiensis JCM 16395</name>
    <dbReference type="NCBI Taxonomy" id="1291764"/>
    <lineage>
        <taxon>Bacteria</taxon>
        <taxon>Bacillati</taxon>
        <taxon>Bacillota</taxon>
        <taxon>Bacilli</taxon>
        <taxon>Lactobacillales</taxon>
        <taxon>Streptococcaceae</taxon>
        <taxon>Lactococcus</taxon>
    </lineage>
</organism>
<dbReference type="Proteomes" id="UP000218181">
    <property type="component" value="Unassembled WGS sequence"/>
</dbReference>
<protein>
    <submittedName>
        <fullName evidence="1">Uncharacterized protein</fullName>
    </submittedName>
</protein>
<dbReference type="AlphaFoldDB" id="A0A2A5RMF0"/>
<name>A0A2A5RMF0_9LACT</name>
<accession>A0A2A5RMF0</accession>
<gene>
    <name evidence="1" type="ORF">RT41_GL001343</name>
</gene>
<sequence length="40" mass="4463">MEKSKNKKAAFAKDENRGTTLIYFVSDDKNLLTGNVCQPS</sequence>
<keyword evidence="2" id="KW-1185">Reference proteome</keyword>
<reference evidence="1 2" key="1">
    <citation type="submission" date="2014-12" db="EMBL/GenBank/DDBJ databases">
        <title>Draft genome sequences of 10 type strains of Lactococcus.</title>
        <authorList>
            <person name="Sun Z."/>
            <person name="Zhong Z."/>
            <person name="Liu W."/>
            <person name="Zhang W."/>
            <person name="Zhang H."/>
        </authorList>
    </citation>
    <scope>NUCLEOTIDE SEQUENCE [LARGE SCALE GENOMIC DNA]</scope>
    <source>
        <strain evidence="1 2">JCM 16395</strain>
    </source>
</reference>
<comment type="caution">
    <text evidence="1">The sequence shown here is derived from an EMBL/GenBank/DDBJ whole genome shotgun (WGS) entry which is preliminary data.</text>
</comment>
<evidence type="ECO:0000313" key="1">
    <source>
        <dbReference type="EMBL" id="PCS00456.1"/>
    </source>
</evidence>
<proteinExistence type="predicted"/>
<dbReference type="EMBL" id="JXJU01000004">
    <property type="protein sequence ID" value="PCS00456.1"/>
    <property type="molecule type" value="Genomic_DNA"/>
</dbReference>
<evidence type="ECO:0000313" key="2">
    <source>
        <dbReference type="Proteomes" id="UP000218181"/>
    </source>
</evidence>